<dbReference type="AlphaFoldDB" id="A0A094Q990"/>
<evidence type="ECO:0000313" key="1">
    <source>
        <dbReference type="EMBL" id="KGA18699.1"/>
    </source>
</evidence>
<dbReference type="CDD" id="cd11614">
    <property type="entry name" value="SAF_CpaB_FlgA_like"/>
    <property type="match status" value="1"/>
</dbReference>
<proteinExistence type="predicted"/>
<reference evidence="1" key="1">
    <citation type="submission" date="2014-05" db="EMBL/GenBank/DDBJ databases">
        <title>Key roles for freshwater Actinobacteria revealed by deep metagenomic sequencing.</title>
        <authorList>
            <person name="Ghai R."/>
            <person name="Mizuno C.M."/>
            <person name="Picazo A."/>
            <person name="Camacho A."/>
            <person name="Rodriguez-Valera F."/>
        </authorList>
    </citation>
    <scope>NUCLEOTIDE SEQUENCE</scope>
</reference>
<sequence length="203" mass="21535">MSHQPNTSLSLKSPRVIVAGVLFLAALLSSFVFAALSDRSSGYWVVSHPVAAGSLLTSADLELIDASLIGNKDLYLPEELSPIGSTTTRYIAAGEFVATSSVTEDLQEFDAEQVPLNISASDIPATIEIGEPISIYWVPEPQDSQSLSTPELLLTGIFLRSIDRKSSNFGNGLAITVSVDNSQVQRLLAGTSNGRLVIVKSNG</sequence>
<gene>
    <name evidence="1" type="ORF">GM50_7935</name>
</gene>
<comment type="caution">
    <text evidence="1">The sequence shown here is derived from an EMBL/GenBank/DDBJ whole genome shotgun (WGS) entry which is preliminary data.</text>
</comment>
<accession>A0A094Q990</accession>
<organism evidence="1">
    <name type="scientific">freshwater metagenome</name>
    <dbReference type="NCBI Taxonomy" id="449393"/>
    <lineage>
        <taxon>unclassified sequences</taxon>
        <taxon>metagenomes</taxon>
        <taxon>ecological metagenomes</taxon>
    </lineage>
</organism>
<protein>
    <recommendedName>
        <fullName evidence="2">SAF domain-containing protein</fullName>
    </recommendedName>
</protein>
<dbReference type="EMBL" id="JNSK01000021">
    <property type="protein sequence ID" value="KGA18699.1"/>
    <property type="molecule type" value="Genomic_DNA"/>
</dbReference>
<evidence type="ECO:0008006" key="2">
    <source>
        <dbReference type="Google" id="ProtNLM"/>
    </source>
</evidence>
<name>A0A094Q990_9ZZZZ</name>